<dbReference type="EMBL" id="UPHP01000043">
    <property type="protein sequence ID" value="VBA37255.1"/>
    <property type="molecule type" value="Genomic_DNA"/>
</dbReference>
<accession>A0A498PYU5</accession>
<evidence type="ECO:0000313" key="4">
    <source>
        <dbReference type="Proteomes" id="UP000273307"/>
    </source>
</evidence>
<gene>
    <name evidence="3" type="ORF">LAUMK136_01836</name>
</gene>
<dbReference type="Proteomes" id="UP000273307">
    <property type="component" value="Unassembled WGS sequence"/>
</dbReference>
<dbReference type="InterPro" id="IPR000084">
    <property type="entry name" value="PE-PGRS_N"/>
</dbReference>
<protein>
    <submittedName>
        <fullName evidence="3">PE-PGRS family protein PE_PGRS33</fullName>
    </submittedName>
</protein>
<keyword evidence="4" id="KW-1185">Reference proteome</keyword>
<evidence type="ECO:0000313" key="3">
    <source>
        <dbReference type="EMBL" id="VBA37255.1"/>
    </source>
</evidence>
<proteinExistence type="predicted"/>
<feature type="region of interest" description="Disordered" evidence="1">
    <location>
        <begin position="123"/>
        <end position="160"/>
    </location>
</feature>
<feature type="compositionally biased region" description="Gly residues" evidence="1">
    <location>
        <begin position="130"/>
        <end position="160"/>
    </location>
</feature>
<dbReference type="InterPro" id="IPR038332">
    <property type="entry name" value="PPE_sf"/>
</dbReference>
<dbReference type="Pfam" id="PF00934">
    <property type="entry name" value="PE"/>
    <property type="match status" value="1"/>
</dbReference>
<evidence type="ECO:0000256" key="1">
    <source>
        <dbReference type="SAM" id="MobiDB-lite"/>
    </source>
</evidence>
<feature type="domain" description="PE" evidence="2">
    <location>
        <begin position="5"/>
        <end position="94"/>
    </location>
</feature>
<dbReference type="AlphaFoldDB" id="A0A498PYU5"/>
<sequence length="160" mass="15357">MSSFVIVSPEAMGAAAEDLTGMGSALRAANAAAASWTTSLAVAAQDAVSAAIASLFGGYARDYQALSTQVALLHDSFVQAVAVGVVSYATAEATSAGPLQPLLDLINAPTNALFGRLPIGNGADRAPGTGQPGGAGGILWGDGGNGGSGAGGTGRAPGLA</sequence>
<reference evidence="3 4" key="1">
    <citation type="submission" date="2018-09" db="EMBL/GenBank/DDBJ databases">
        <authorList>
            <person name="Tagini F."/>
        </authorList>
    </citation>
    <scope>NUCLEOTIDE SEQUENCE [LARGE SCALE GENOMIC DNA]</scope>
    <source>
        <strain evidence="3 4">MK136</strain>
    </source>
</reference>
<evidence type="ECO:0000259" key="2">
    <source>
        <dbReference type="Pfam" id="PF00934"/>
    </source>
</evidence>
<dbReference type="OrthoDB" id="4753938at2"/>
<dbReference type="SUPFAM" id="SSF140459">
    <property type="entry name" value="PE/PPE dimer-like"/>
    <property type="match status" value="1"/>
</dbReference>
<organism evidence="3 4">
    <name type="scientific">Mycobacterium attenuatum</name>
    <dbReference type="NCBI Taxonomy" id="2341086"/>
    <lineage>
        <taxon>Bacteria</taxon>
        <taxon>Bacillati</taxon>
        <taxon>Actinomycetota</taxon>
        <taxon>Actinomycetes</taxon>
        <taxon>Mycobacteriales</taxon>
        <taxon>Mycobacteriaceae</taxon>
        <taxon>Mycobacterium</taxon>
    </lineage>
</organism>
<dbReference type="Gene3D" id="1.10.287.850">
    <property type="entry name" value="HP0062-like domain"/>
    <property type="match status" value="1"/>
</dbReference>
<name>A0A498PYU5_9MYCO</name>